<name>A0A401UKS5_9CLOT</name>
<evidence type="ECO:0000259" key="4">
    <source>
        <dbReference type="PROSITE" id="PS50987"/>
    </source>
</evidence>
<protein>
    <recommendedName>
        <fullName evidence="4">HTH arsR-type domain-containing protein</fullName>
    </recommendedName>
</protein>
<accession>A0A401UKS5</accession>
<dbReference type="EMBL" id="BHYK01000008">
    <property type="protein sequence ID" value="GCD10072.1"/>
    <property type="molecule type" value="Genomic_DNA"/>
</dbReference>
<reference evidence="5 6" key="1">
    <citation type="submission" date="2018-11" db="EMBL/GenBank/DDBJ databases">
        <title>Genome sequencing and assembly of Clostridium tagluense strain A121.</title>
        <authorList>
            <person name="Murakami T."/>
            <person name="Segawa T."/>
            <person name="Shcherbakova V.A."/>
            <person name="Mori H."/>
            <person name="Yoshimura Y."/>
        </authorList>
    </citation>
    <scope>NUCLEOTIDE SEQUENCE [LARGE SCALE GENOMIC DNA]</scope>
    <source>
        <strain evidence="5 6">A121</strain>
    </source>
</reference>
<dbReference type="RefSeq" id="WP_125000094.1">
    <property type="nucleotide sequence ID" value="NZ_BHYK01000008.1"/>
</dbReference>
<evidence type="ECO:0000256" key="3">
    <source>
        <dbReference type="ARBA" id="ARBA00023163"/>
    </source>
</evidence>
<dbReference type="InterPro" id="IPR036388">
    <property type="entry name" value="WH-like_DNA-bd_sf"/>
</dbReference>
<evidence type="ECO:0000313" key="6">
    <source>
        <dbReference type="Proteomes" id="UP000287872"/>
    </source>
</evidence>
<dbReference type="AlphaFoldDB" id="A0A401UKS5"/>
<evidence type="ECO:0000256" key="1">
    <source>
        <dbReference type="ARBA" id="ARBA00023015"/>
    </source>
</evidence>
<sequence>MEKDKSLEGTLQKFKDCIPLFDVLADEHRQTIIMILAKEKEGLNVNLIAEKMILSRPAVSHHLKVLKQVRIIDVRKEGTENIYYLTLKPAIEKIKHFLSSIENTCGL</sequence>
<dbReference type="Gene3D" id="1.10.10.10">
    <property type="entry name" value="Winged helix-like DNA-binding domain superfamily/Winged helix DNA-binding domain"/>
    <property type="match status" value="1"/>
</dbReference>
<dbReference type="OrthoDB" id="9798835at2"/>
<keyword evidence="3" id="KW-0804">Transcription</keyword>
<dbReference type="InterPro" id="IPR036390">
    <property type="entry name" value="WH_DNA-bd_sf"/>
</dbReference>
<dbReference type="PROSITE" id="PS50987">
    <property type="entry name" value="HTH_ARSR_2"/>
    <property type="match status" value="1"/>
</dbReference>
<dbReference type="GO" id="GO:0003677">
    <property type="term" value="F:DNA binding"/>
    <property type="evidence" value="ECO:0007669"/>
    <property type="project" value="UniProtKB-KW"/>
</dbReference>
<proteinExistence type="predicted"/>
<dbReference type="Proteomes" id="UP000287872">
    <property type="component" value="Unassembled WGS sequence"/>
</dbReference>
<dbReference type="PANTHER" id="PTHR43132:SF6">
    <property type="entry name" value="HTH-TYPE TRANSCRIPTIONAL REPRESSOR CZRA"/>
    <property type="match status" value="1"/>
</dbReference>
<dbReference type="CDD" id="cd00090">
    <property type="entry name" value="HTH_ARSR"/>
    <property type="match status" value="1"/>
</dbReference>
<dbReference type="InterPro" id="IPR011991">
    <property type="entry name" value="ArsR-like_HTH"/>
</dbReference>
<keyword evidence="1" id="KW-0805">Transcription regulation</keyword>
<evidence type="ECO:0000313" key="5">
    <source>
        <dbReference type="EMBL" id="GCD10072.1"/>
    </source>
</evidence>
<dbReference type="PANTHER" id="PTHR43132">
    <property type="entry name" value="ARSENICAL RESISTANCE OPERON REPRESSOR ARSR-RELATED"/>
    <property type="match status" value="1"/>
</dbReference>
<comment type="caution">
    <text evidence="5">The sequence shown here is derived from an EMBL/GenBank/DDBJ whole genome shotgun (WGS) entry which is preliminary data.</text>
</comment>
<dbReference type="SMART" id="SM00418">
    <property type="entry name" value="HTH_ARSR"/>
    <property type="match status" value="1"/>
</dbReference>
<dbReference type="PRINTS" id="PR00778">
    <property type="entry name" value="HTHARSR"/>
</dbReference>
<keyword evidence="2" id="KW-0238">DNA-binding</keyword>
<keyword evidence="6" id="KW-1185">Reference proteome</keyword>
<dbReference type="SUPFAM" id="SSF46785">
    <property type="entry name" value="Winged helix' DNA-binding domain"/>
    <property type="match status" value="1"/>
</dbReference>
<feature type="domain" description="HTH arsR-type" evidence="4">
    <location>
        <begin position="11"/>
        <end position="105"/>
    </location>
</feature>
<dbReference type="InterPro" id="IPR001845">
    <property type="entry name" value="HTH_ArsR_DNA-bd_dom"/>
</dbReference>
<dbReference type="NCBIfam" id="NF033788">
    <property type="entry name" value="HTH_metalloreg"/>
    <property type="match status" value="1"/>
</dbReference>
<gene>
    <name evidence="5" type="ORF">Ctaglu_16950</name>
</gene>
<evidence type="ECO:0000256" key="2">
    <source>
        <dbReference type="ARBA" id="ARBA00023125"/>
    </source>
</evidence>
<dbReference type="GO" id="GO:0003700">
    <property type="term" value="F:DNA-binding transcription factor activity"/>
    <property type="evidence" value="ECO:0007669"/>
    <property type="project" value="InterPro"/>
</dbReference>
<organism evidence="5 6">
    <name type="scientific">Clostridium tagluense</name>
    <dbReference type="NCBI Taxonomy" id="360422"/>
    <lineage>
        <taxon>Bacteria</taxon>
        <taxon>Bacillati</taxon>
        <taxon>Bacillota</taxon>
        <taxon>Clostridia</taxon>
        <taxon>Eubacteriales</taxon>
        <taxon>Clostridiaceae</taxon>
        <taxon>Clostridium</taxon>
    </lineage>
</organism>
<dbReference type="InterPro" id="IPR051011">
    <property type="entry name" value="Metal_resp_trans_reg"/>
</dbReference>
<dbReference type="Pfam" id="PF01022">
    <property type="entry name" value="HTH_5"/>
    <property type="match status" value="1"/>
</dbReference>